<dbReference type="OrthoDB" id="6623290at2"/>
<organism evidence="1 2">
    <name type="scientific">Erwinia typographi</name>
    <dbReference type="NCBI Taxonomy" id="371042"/>
    <lineage>
        <taxon>Bacteria</taxon>
        <taxon>Pseudomonadati</taxon>
        <taxon>Pseudomonadota</taxon>
        <taxon>Gammaproteobacteria</taxon>
        <taxon>Enterobacterales</taxon>
        <taxon>Erwiniaceae</taxon>
        <taxon>Erwinia</taxon>
    </lineage>
</organism>
<dbReference type="EMBL" id="JRUQ01000005">
    <property type="protein sequence ID" value="KGT95923.1"/>
    <property type="molecule type" value="Genomic_DNA"/>
</dbReference>
<sequence>MKFVNVEQVLKDSGLLAQEAGHLDVVRAKLVEGADRAAASYSEMTLENQQKARAADSRLLNIQWQAEQQAARIAVISELKKAVAAWREKHHAAAVLPAGLALSVSAQADISGEIAKVLKEQSVQFGTLPEVTLKTEEPDAEVEGTSHAH</sequence>
<proteinExistence type="predicted"/>
<accession>A0A0A4ADL1</accession>
<keyword evidence="2" id="KW-1185">Reference proteome</keyword>
<dbReference type="RefSeq" id="WP_034887368.1">
    <property type="nucleotide sequence ID" value="NZ_JRUQ01000005.1"/>
</dbReference>
<evidence type="ECO:0000313" key="2">
    <source>
        <dbReference type="Proteomes" id="UP000030351"/>
    </source>
</evidence>
<dbReference type="eggNOG" id="ENOG5032W3M">
    <property type="taxonomic scope" value="Bacteria"/>
</dbReference>
<dbReference type="Proteomes" id="UP000030351">
    <property type="component" value="Unassembled WGS sequence"/>
</dbReference>
<protein>
    <submittedName>
        <fullName evidence="1">Uncharacterized protein</fullName>
    </submittedName>
</protein>
<comment type="caution">
    <text evidence="1">The sequence shown here is derived from an EMBL/GenBank/DDBJ whole genome shotgun (WGS) entry which is preliminary data.</text>
</comment>
<evidence type="ECO:0000313" key="1">
    <source>
        <dbReference type="EMBL" id="KGT95923.1"/>
    </source>
</evidence>
<name>A0A0A4ADL1_9GAMM</name>
<reference evidence="1 2" key="1">
    <citation type="submission" date="2014-10" db="EMBL/GenBank/DDBJ databases">
        <title>Genome sequence of Erwinia typographi M043b.</title>
        <authorList>
            <person name="Chan K.-G."/>
            <person name="Tan W.-S."/>
        </authorList>
    </citation>
    <scope>NUCLEOTIDE SEQUENCE [LARGE SCALE GENOMIC DNA]</scope>
    <source>
        <strain evidence="1 2">M043b</strain>
    </source>
</reference>
<dbReference type="SUPFAM" id="SSF111384">
    <property type="entry name" value="OmpH-like"/>
    <property type="match status" value="1"/>
</dbReference>
<dbReference type="AlphaFoldDB" id="A0A0A4ADL1"/>
<gene>
    <name evidence="1" type="ORF">NG99_00710</name>
</gene>
<dbReference type="InterPro" id="IPR024930">
    <property type="entry name" value="Skp_dom_sf"/>
</dbReference>